<evidence type="ECO:0000256" key="6">
    <source>
        <dbReference type="PIRSR" id="PIRSR630616-1"/>
    </source>
</evidence>
<dbReference type="PANTHER" id="PTHR24350">
    <property type="entry name" value="SERINE/THREONINE-PROTEIN KINASE IAL-RELATED"/>
    <property type="match status" value="1"/>
</dbReference>
<keyword evidence="11" id="KW-1185">Reference proteome</keyword>
<feature type="cross-link" description="Glycyl lysine isopeptide (Lys-Gly) (interchain with G-Cter in SUMO2)" evidence="8">
    <location>
        <position position="112"/>
    </location>
</feature>
<keyword evidence="4" id="KW-0418">Kinase</keyword>
<feature type="binding site" evidence="7">
    <location>
        <position position="128"/>
    </location>
    <ligand>
        <name>ATP</name>
        <dbReference type="ChEBI" id="CHEBI:30616"/>
    </ligand>
</feature>
<name>A0A150GT01_GONPE</name>
<dbReference type="OrthoDB" id="377346at2759"/>
<dbReference type="AlphaFoldDB" id="A0A150GT01"/>
<dbReference type="SUPFAM" id="SSF56112">
    <property type="entry name" value="Protein kinase-like (PK-like)"/>
    <property type="match status" value="1"/>
</dbReference>
<dbReference type="EMBL" id="LSYV01000009">
    <property type="protein sequence ID" value="KXZ52976.1"/>
    <property type="molecule type" value="Genomic_DNA"/>
</dbReference>
<proteinExistence type="predicted"/>
<keyword evidence="5 7" id="KW-0067">ATP-binding</keyword>
<dbReference type="PROSITE" id="PS50011">
    <property type="entry name" value="PROTEIN_KINASE_DOM"/>
    <property type="match status" value="1"/>
</dbReference>
<dbReference type="PROSITE" id="PS00108">
    <property type="entry name" value="PROTEIN_KINASE_ST"/>
    <property type="match status" value="1"/>
</dbReference>
<keyword evidence="1" id="KW-0723">Serine/threonine-protein kinase</keyword>
<dbReference type="PIRSF" id="PIRSF000654">
    <property type="entry name" value="Integrin-linked_kinase"/>
    <property type="match status" value="1"/>
</dbReference>
<evidence type="ECO:0000256" key="5">
    <source>
        <dbReference type="ARBA" id="ARBA00022840"/>
    </source>
</evidence>
<evidence type="ECO:0000256" key="7">
    <source>
        <dbReference type="PIRSR" id="PIRSR630616-2"/>
    </source>
</evidence>
<protein>
    <recommendedName>
        <fullName evidence="9">Protein kinase domain-containing protein</fullName>
    </recommendedName>
</protein>
<evidence type="ECO:0000256" key="8">
    <source>
        <dbReference type="PIRSR" id="PIRSR630616-3"/>
    </source>
</evidence>
<feature type="domain" description="Protein kinase" evidence="9">
    <location>
        <begin position="1"/>
        <end position="255"/>
    </location>
</feature>
<dbReference type="GO" id="GO:0004674">
    <property type="term" value="F:protein serine/threonine kinase activity"/>
    <property type="evidence" value="ECO:0007669"/>
    <property type="project" value="UniProtKB-KW"/>
</dbReference>
<evidence type="ECO:0000313" key="10">
    <source>
        <dbReference type="EMBL" id="KXZ52976.1"/>
    </source>
</evidence>
<dbReference type="SMART" id="SM00220">
    <property type="entry name" value="S_TKc"/>
    <property type="match status" value="1"/>
</dbReference>
<evidence type="ECO:0000256" key="2">
    <source>
        <dbReference type="ARBA" id="ARBA00022679"/>
    </source>
</evidence>
<evidence type="ECO:0000256" key="1">
    <source>
        <dbReference type="ARBA" id="ARBA00022527"/>
    </source>
</evidence>
<evidence type="ECO:0000256" key="4">
    <source>
        <dbReference type="ARBA" id="ARBA00022777"/>
    </source>
</evidence>
<dbReference type="InterPro" id="IPR000719">
    <property type="entry name" value="Prot_kinase_dom"/>
</dbReference>
<accession>A0A150GT01</accession>
<keyword evidence="2" id="KW-0808">Transferase</keyword>
<dbReference type="FunFam" id="1.10.510.10:FF:000813">
    <property type="entry name" value="Aurora-like kinase"/>
    <property type="match status" value="1"/>
</dbReference>
<dbReference type="Pfam" id="PF00069">
    <property type="entry name" value="Pkinase"/>
    <property type="match status" value="1"/>
</dbReference>
<reference evidence="11" key="1">
    <citation type="journal article" date="2016" name="Nat. Commun.">
        <title>The Gonium pectorale genome demonstrates co-option of cell cycle regulation during the evolution of multicellularity.</title>
        <authorList>
            <person name="Hanschen E.R."/>
            <person name="Marriage T.N."/>
            <person name="Ferris P.J."/>
            <person name="Hamaji T."/>
            <person name="Toyoda A."/>
            <person name="Fujiyama A."/>
            <person name="Neme R."/>
            <person name="Noguchi H."/>
            <person name="Minakuchi Y."/>
            <person name="Suzuki M."/>
            <person name="Kawai-Toyooka H."/>
            <person name="Smith D.R."/>
            <person name="Sparks H."/>
            <person name="Anderson J."/>
            <person name="Bakaric R."/>
            <person name="Luria V."/>
            <person name="Karger A."/>
            <person name="Kirschner M.W."/>
            <person name="Durand P.M."/>
            <person name="Michod R.E."/>
            <person name="Nozaki H."/>
            <person name="Olson B.J."/>
        </authorList>
    </citation>
    <scope>NUCLEOTIDE SEQUENCE [LARGE SCALE GENOMIC DNA]</scope>
    <source>
        <strain evidence="11">NIES-2863</strain>
    </source>
</reference>
<comment type="caution">
    <text evidence="10">The sequence shown here is derived from an EMBL/GenBank/DDBJ whole genome shotgun (WGS) entry which is preliminary data.</text>
</comment>
<sequence length="264" mass="29064">MQATCKRTAAPCALKTYRLSELSPFLRHQVLRELSIHSRVNHPGVAQLIAAFKEGDLLVLVQEYIRGGSLDRLRRRLGGRLSEFQARHLVLRPLLAVLAHLHGKGIMHRDIKPENLLVSEEGVLKVCDFGVSVCLAEERPVTRTGSREYMAPEVAMCPLKRGPGDGKDDPSLVYGPSVDVWSLGALTYELLVGFTPFPGGPPTKRRRECAGEAAPQELAFPATVSQAARAFVRSCLQADPADRPTVQQLLRDSWLRGADEVRGD</sequence>
<feature type="binding site" evidence="7">
    <location>
        <begin position="114"/>
        <end position="115"/>
    </location>
    <ligand>
        <name>ATP</name>
        <dbReference type="ChEBI" id="CHEBI:30616"/>
    </ligand>
</feature>
<keyword evidence="3 7" id="KW-0547">Nucleotide-binding</keyword>
<dbReference type="InterPro" id="IPR011009">
    <property type="entry name" value="Kinase-like_dom_sf"/>
</dbReference>
<feature type="active site" description="Proton acceptor" evidence="6">
    <location>
        <position position="110"/>
    </location>
</feature>
<evidence type="ECO:0000313" key="11">
    <source>
        <dbReference type="Proteomes" id="UP000075714"/>
    </source>
</evidence>
<dbReference type="InterPro" id="IPR030616">
    <property type="entry name" value="Aur-like"/>
</dbReference>
<dbReference type="Gene3D" id="1.10.510.10">
    <property type="entry name" value="Transferase(Phosphotransferase) domain 1"/>
    <property type="match status" value="1"/>
</dbReference>
<dbReference type="InterPro" id="IPR008271">
    <property type="entry name" value="Ser/Thr_kinase_AS"/>
</dbReference>
<dbReference type="GO" id="GO:0005524">
    <property type="term" value="F:ATP binding"/>
    <property type="evidence" value="ECO:0007669"/>
    <property type="project" value="UniProtKB-KW"/>
</dbReference>
<evidence type="ECO:0000259" key="9">
    <source>
        <dbReference type="PROSITE" id="PS50011"/>
    </source>
</evidence>
<evidence type="ECO:0000256" key="3">
    <source>
        <dbReference type="ARBA" id="ARBA00022741"/>
    </source>
</evidence>
<dbReference type="Proteomes" id="UP000075714">
    <property type="component" value="Unassembled WGS sequence"/>
</dbReference>
<feature type="binding site" evidence="7">
    <location>
        <position position="15"/>
    </location>
    <ligand>
        <name>ATP</name>
        <dbReference type="ChEBI" id="CHEBI:30616"/>
    </ligand>
</feature>
<gene>
    <name evidence="10" type="ORF">GPECTOR_8g348</name>
</gene>
<organism evidence="10 11">
    <name type="scientific">Gonium pectorale</name>
    <name type="common">Green alga</name>
    <dbReference type="NCBI Taxonomy" id="33097"/>
    <lineage>
        <taxon>Eukaryota</taxon>
        <taxon>Viridiplantae</taxon>
        <taxon>Chlorophyta</taxon>
        <taxon>core chlorophytes</taxon>
        <taxon>Chlorophyceae</taxon>
        <taxon>CS clade</taxon>
        <taxon>Chlamydomonadales</taxon>
        <taxon>Volvocaceae</taxon>
        <taxon>Gonium</taxon>
    </lineage>
</organism>
<dbReference type="STRING" id="33097.A0A150GT01"/>